<gene>
    <name evidence="2" type="ORF">AKAME5_001328200</name>
</gene>
<accession>A0AAD3MYE3</accession>
<evidence type="ECO:0000313" key="2">
    <source>
        <dbReference type="EMBL" id="GLD61474.1"/>
    </source>
</evidence>
<keyword evidence="1" id="KW-1133">Transmembrane helix</keyword>
<keyword evidence="1" id="KW-0472">Membrane</keyword>
<reference evidence="2" key="1">
    <citation type="submission" date="2022-08" db="EMBL/GenBank/DDBJ databases">
        <title>Genome sequencing of akame (Lates japonicus).</title>
        <authorList>
            <person name="Hashiguchi Y."/>
            <person name="Takahashi H."/>
        </authorList>
    </citation>
    <scope>NUCLEOTIDE SEQUENCE</scope>
    <source>
        <strain evidence="2">Kochi</strain>
    </source>
</reference>
<organism evidence="2 3">
    <name type="scientific">Lates japonicus</name>
    <name type="common">Japanese lates</name>
    <dbReference type="NCBI Taxonomy" id="270547"/>
    <lineage>
        <taxon>Eukaryota</taxon>
        <taxon>Metazoa</taxon>
        <taxon>Chordata</taxon>
        <taxon>Craniata</taxon>
        <taxon>Vertebrata</taxon>
        <taxon>Euteleostomi</taxon>
        <taxon>Actinopterygii</taxon>
        <taxon>Neopterygii</taxon>
        <taxon>Teleostei</taxon>
        <taxon>Neoteleostei</taxon>
        <taxon>Acanthomorphata</taxon>
        <taxon>Carangaria</taxon>
        <taxon>Carangaria incertae sedis</taxon>
        <taxon>Centropomidae</taxon>
        <taxon>Lates</taxon>
    </lineage>
</organism>
<protein>
    <submittedName>
        <fullName evidence="2">Ephrin-B2</fullName>
    </submittedName>
</protein>
<comment type="caution">
    <text evidence="2">The sequence shown here is derived from an EMBL/GenBank/DDBJ whole genome shotgun (WGS) entry which is preliminary data.</text>
</comment>
<evidence type="ECO:0000313" key="3">
    <source>
        <dbReference type="Proteomes" id="UP001279410"/>
    </source>
</evidence>
<sequence>MGDSMWRYYFGVLFIAFKVDLCRALILESIYWNTTNTNPGLSPGLSPAGGAPFCGRFVTAKLPKSLNNSAPGSLRVPVCLSVRPLGVTCWERAS</sequence>
<dbReference type="EMBL" id="BRZM01000046">
    <property type="protein sequence ID" value="GLD61474.1"/>
    <property type="molecule type" value="Genomic_DNA"/>
</dbReference>
<evidence type="ECO:0000256" key="1">
    <source>
        <dbReference type="SAM" id="Phobius"/>
    </source>
</evidence>
<keyword evidence="1" id="KW-0812">Transmembrane</keyword>
<name>A0AAD3MYE3_LATJO</name>
<dbReference type="Proteomes" id="UP001279410">
    <property type="component" value="Unassembled WGS sequence"/>
</dbReference>
<dbReference type="AlphaFoldDB" id="A0AAD3MYE3"/>
<feature type="transmembrane region" description="Helical" evidence="1">
    <location>
        <begin position="6"/>
        <end position="26"/>
    </location>
</feature>
<keyword evidence="3" id="KW-1185">Reference proteome</keyword>
<proteinExistence type="predicted"/>